<evidence type="ECO:0000256" key="6">
    <source>
        <dbReference type="ARBA" id="ARBA00022989"/>
    </source>
</evidence>
<evidence type="ECO:0000256" key="4">
    <source>
        <dbReference type="ARBA" id="ARBA00022475"/>
    </source>
</evidence>
<dbReference type="InterPro" id="IPR010065">
    <property type="entry name" value="AA_ABC_transptr_permease_3TM"/>
</dbReference>
<sequence length="249" mass="27296">MHYNWNWGIFWEMSPDGIPYIDTLLAGLKWTLATAACAWIMALILGTIFGTLRTTTKPWVVRIANGYVELFRNIPLLVQMFLWYFVMPELLPGAIGDWIKSLPDASFVTATLALGFFTSSRVAVQVTTGIQALPRGQRMAGAALGLTPVQTYRYVLLPMAFRIIIPALTNEFAAIIKNSSVALTIGLVELTAATYSMREFTFQTFEALTGATIIYLIISVIALFMARLLEKITAVPGYITGGSTSAGGH</sequence>
<feature type="transmembrane region" description="Helical" evidence="8">
    <location>
        <begin position="207"/>
        <end position="226"/>
    </location>
</feature>
<dbReference type="PANTHER" id="PTHR30614">
    <property type="entry name" value="MEMBRANE COMPONENT OF AMINO ACID ABC TRANSPORTER"/>
    <property type="match status" value="1"/>
</dbReference>
<comment type="subcellular location">
    <subcellularLocation>
        <location evidence="1">Cell inner membrane</location>
        <topology evidence="1">Multi-pass membrane protein</topology>
    </subcellularLocation>
    <subcellularLocation>
        <location evidence="8">Cell membrane</location>
        <topology evidence="8">Multi-pass membrane protein</topology>
    </subcellularLocation>
</comment>
<evidence type="ECO:0000256" key="5">
    <source>
        <dbReference type="ARBA" id="ARBA00022692"/>
    </source>
</evidence>
<dbReference type="PANTHER" id="PTHR30614:SF42">
    <property type="entry name" value="GLUTAMATE_ASPARTATE IMPORT PERMEASE PROTEIN GLTJ"/>
    <property type="match status" value="1"/>
</dbReference>
<dbReference type="GO" id="GO:0043190">
    <property type="term" value="C:ATP-binding cassette (ABC) transporter complex"/>
    <property type="evidence" value="ECO:0007669"/>
    <property type="project" value="InterPro"/>
</dbReference>
<dbReference type="InterPro" id="IPR000515">
    <property type="entry name" value="MetI-like"/>
</dbReference>
<evidence type="ECO:0000256" key="7">
    <source>
        <dbReference type="ARBA" id="ARBA00023136"/>
    </source>
</evidence>
<dbReference type="PROSITE" id="PS50928">
    <property type="entry name" value="ABC_TM1"/>
    <property type="match status" value="1"/>
</dbReference>
<accession>A0A225SSP2</accession>
<keyword evidence="5 8" id="KW-0812">Transmembrane</keyword>
<protein>
    <submittedName>
        <fullName evidence="10">Glutamate ABC transporter permease</fullName>
    </submittedName>
</protein>
<name>A0A225SSP2_9BURK</name>
<proteinExistence type="inferred from homology"/>
<dbReference type="NCBIfam" id="TIGR01726">
    <property type="entry name" value="HEQRo_perm_3TM"/>
    <property type="match status" value="1"/>
</dbReference>
<gene>
    <name evidence="10" type="ORF">CEJ45_14140</name>
</gene>
<evidence type="ECO:0000313" key="10">
    <source>
        <dbReference type="EMBL" id="OWY34122.1"/>
    </source>
</evidence>
<dbReference type="AlphaFoldDB" id="A0A225SSP2"/>
<evidence type="ECO:0000256" key="2">
    <source>
        <dbReference type="ARBA" id="ARBA00010072"/>
    </source>
</evidence>
<evidence type="ECO:0000259" key="9">
    <source>
        <dbReference type="PROSITE" id="PS50928"/>
    </source>
</evidence>
<keyword evidence="7 8" id="KW-0472">Membrane</keyword>
<dbReference type="GO" id="GO:0022857">
    <property type="term" value="F:transmembrane transporter activity"/>
    <property type="evidence" value="ECO:0007669"/>
    <property type="project" value="InterPro"/>
</dbReference>
<dbReference type="Gene3D" id="1.10.3720.10">
    <property type="entry name" value="MetI-like"/>
    <property type="match status" value="1"/>
</dbReference>
<feature type="transmembrane region" description="Helical" evidence="8">
    <location>
        <begin position="30"/>
        <end position="49"/>
    </location>
</feature>
<dbReference type="InterPro" id="IPR043429">
    <property type="entry name" value="ArtM/GltK/GlnP/TcyL/YhdX-like"/>
</dbReference>
<reference evidence="10 11" key="1">
    <citation type="journal article" date="2010" name="Int. J. Syst. Evol. Microbiol.">
        <title>Reclassification of Herbaspirillum putei as a later heterotypic synonym of Herbaspirillum huttiense, with the description of H. huttiense subsp. huttiense subsp. nov. and H. huttiense subsp. putei subsp. nov., comb. nov., and description of Herbaspirillum aquaticum sp. nov.</title>
        <authorList>
            <person name="Dobritsa A.P."/>
            <person name="Reddy M.C."/>
            <person name="Samadpour M."/>
        </authorList>
    </citation>
    <scope>NUCLEOTIDE SEQUENCE [LARGE SCALE GENOMIC DNA]</scope>
    <source>
        <strain evidence="10 11">IEH 4430</strain>
    </source>
</reference>
<feature type="transmembrane region" description="Helical" evidence="8">
    <location>
        <begin position="107"/>
        <end position="130"/>
    </location>
</feature>
<dbReference type="Pfam" id="PF00528">
    <property type="entry name" value="BPD_transp_1"/>
    <property type="match status" value="1"/>
</dbReference>
<feature type="domain" description="ABC transmembrane type-1" evidence="9">
    <location>
        <begin position="28"/>
        <end position="226"/>
    </location>
</feature>
<keyword evidence="4" id="KW-1003">Cell membrane</keyword>
<keyword evidence="3 8" id="KW-0813">Transport</keyword>
<dbReference type="SUPFAM" id="SSF161098">
    <property type="entry name" value="MetI-like"/>
    <property type="match status" value="1"/>
</dbReference>
<evidence type="ECO:0000313" key="11">
    <source>
        <dbReference type="Proteomes" id="UP000214747"/>
    </source>
</evidence>
<comment type="caution">
    <text evidence="10">The sequence shown here is derived from an EMBL/GenBank/DDBJ whole genome shotgun (WGS) entry which is preliminary data.</text>
</comment>
<dbReference type="GO" id="GO:0006865">
    <property type="term" value="P:amino acid transport"/>
    <property type="evidence" value="ECO:0007669"/>
    <property type="project" value="TreeGrafter"/>
</dbReference>
<dbReference type="Proteomes" id="UP000214747">
    <property type="component" value="Unassembled WGS sequence"/>
</dbReference>
<organism evidence="10 11">
    <name type="scientific">Herbaspirillum aquaticum</name>
    <dbReference type="NCBI Taxonomy" id="568783"/>
    <lineage>
        <taxon>Bacteria</taxon>
        <taxon>Pseudomonadati</taxon>
        <taxon>Pseudomonadota</taxon>
        <taxon>Betaproteobacteria</taxon>
        <taxon>Burkholderiales</taxon>
        <taxon>Oxalobacteraceae</taxon>
        <taxon>Herbaspirillum</taxon>
    </lineage>
</organism>
<feature type="transmembrane region" description="Helical" evidence="8">
    <location>
        <begin position="70"/>
        <end position="87"/>
    </location>
</feature>
<dbReference type="RefSeq" id="WP_088755719.1">
    <property type="nucleotide sequence ID" value="NZ_NJGV01000011.1"/>
</dbReference>
<evidence type="ECO:0000256" key="3">
    <source>
        <dbReference type="ARBA" id="ARBA00022448"/>
    </source>
</evidence>
<evidence type="ECO:0000256" key="1">
    <source>
        <dbReference type="ARBA" id="ARBA00004429"/>
    </source>
</evidence>
<dbReference type="EMBL" id="NJGV01000011">
    <property type="protein sequence ID" value="OWY34122.1"/>
    <property type="molecule type" value="Genomic_DNA"/>
</dbReference>
<comment type="similarity">
    <text evidence="2">Belongs to the binding-protein-dependent transport system permease family. HisMQ subfamily.</text>
</comment>
<evidence type="ECO:0000256" key="8">
    <source>
        <dbReference type="RuleBase" id="RU363032"/>
    </source>
</evidence>
<keyword evidence="11" id="KW-1185">Reference proteome</keyword>
<dbReference type="CDD" id="cd06261">
    <property type="entry name" value="TM_PBP2"/>
    <property type="match status" value="1"/>
</dbReference>
<keyword evidence="6 8" id="KW-1133">Transmembrane helix</keyword>
<dbReference type="InterPro" id="IPR035906">
    <property type="entry name" value="MetI-like_sf"/>
</dbReference>